<evidence type="ECO:0000256" key="3">
    <source>
        <dbReference type="ARBA" id="ARBA00022989"/>
    </source>
</evidence>
<evidence type="ECO:0000256" key="5">
    <source>
        <dbReference type="SAM" id="Phobius"/>
    </source>
</evidence>
<feature type="transmembrane region" description="Helical" evidence="5">
    <location>
        <begin position="136"/>
        <end position="161"/>
    </location>
</feature>
<dbReference type="PANTHER" id="PTHR37422">
    <property type="entry name" value="TEICHURONIC ACID BIOSYNTHESIS PROTEIN TUAE"/>
    <property type="match status" value="1"/>
</dbReference>
<evidence type="ECO:0000256" key="4">
    <source>
        <dbReference type="ARBA" id="ARBA00023136"/>
    </source>
</evidence>
<evidence type="ECO:0000259" key="6">
    <source>
        <dbReference type="Pfam" id="PF04932"/>
    </source>
</evidence>
<keyword evidence="7" id="KW-0436">Ligase</keyword>
<evidence type="ECO:0000256" key="1">
    <source>
        <dbReference type="ARBA" id="ARBA00004141"/>
    </source>
</evidence>
<dbReference type="InterPro" id="IPR051533">
    <property type="entry name" value="WaaL-like"/>
</dbReference>
<feature type="transmembrane region" description="Helical" evidence="5">
    <location>
        <begin position="201"/>
        <end position="218"/>
    </location>
</feature>
<dbReference type="PANTHER" id="PTHR37422:SF13">
    <property type="entry name" value="LIPOPOLYSACCHARIDE BIOSYNTHESIS PROTEIN PA4999-RELATED"/>
    <property type="match status" value="1"/>
</dbReference>
<evidence type="ECO:0000313" key="7">
    <source>
        <dbReference type="EMBL" id="SKA93770.1"/>
    </source>
</evidence>
<feature type="transmembrane region" description="Helical" evidence="5">
    <location>
        <begin position="72"/>
        <end position="93"/>
    </location>
</feature>
<evidence type="ECO:0000256" key="2">
    <source>
        <dbReference type="ARBA" id="ARBA00022692"/>
    </source>
</evidence>
<proteinExistence type="predicted"/>
<keyword evidence="2 5" id="KW-0812">Transmembrane</keyword>
<feature type="domain" description="O-antigen ligase-related" evidence="6">
    <location>
        <begin position="210"/>
        <end position="354"/>
    </location>
</feature>
<comment type="subcellular location">
    <subcellularLocation>
        <location evidence="1">Membrane</location>
        <topology evidence="1">Multi-pass membrane protein</topology>
    </subcellularLocation>
</comment>
<dbReference type="EMBL" id="FUYG01000004">
    <property type="protein sequence ID" value="SKA93770.1"/>
    <property type="molecule type" value="Genomic_DNA"/>
</dbReference>
<keyword evidence="3 5" id="KW-1133">Transmembrane helix</keyword>
<dbReference type="GO" id="GO:0016020">
    <property type="term" value="C:membrane"/>
    <property type="evidence" value="ECO:0007669"/>
    <property type="project" value="UniProtKB-SubCell"/>
</dbReference>
<feature type="transmembrane region" description="Helical" evidence="5">
    <location>
        <begin position="105"/>
        <end position="124"/>
    </location>
</feature>
<accession>A0A1T4XW70</accession>
<protein>
    <submittedName>
        <fullName evidence="7">O-antigen ligase</fullName>
    </submittedName>
</protein>
<dbReference type="Proteomes" id="UP000189735">
    <property type="component" value="Unassembled WGS sequence"/>
</dbReference>
<feature type="transmembrane region" description="Helical" evidence="5">
    <location>
        <begin position="254"/>
        <end position="271"/>
    </location>
</feature>
<organism evidence="7 8">
    <name type="scientific">Agreia bicolorata</name>
    <dbReference type="NCBI Taxonomy" id="110935"/>
    <lineage>
        <taxon>Bacteria</taxon>
        <taxon>Bacillati</taxon>
        <taxon>Actinomycetota</taxon>
        <taxon>Actinomycetes</taxon>
        <taxon>Micrococcales</taxon>
        <taxon>Microbacteriaceae</taxon>
        <taxon>Agreia</taxon>
    </lineage>
</organism>
<gene>
    <name evidence="7" type="ORF">SAMN06295879_1804</name>
</gene>
<dbReference type="InterPro" id="IPR007016">
    <property type="entry name" value="O-antigen_ligase-rel_domated"/>
</dbReference>
<evidence type="ECO:0000313" key="8">
    <source>
        <dbReference type="Proteomes" id="UP000189735"/>
    </source>
</evidence>
<dbReference type="GO" id="GO:0016874">
    <property type="term" value="F:ligase activity"/>
    <property type="evidence" value="ECO:0007669"/>
    <property type="project" value="UniProtKB-KW"/>
</dbReference>
<feature type="transmembrane region" description="Helical" evidence="5">
    <location>
        <begin position="374"/>
        <end position="394"/>
    </location>
</feature>
<sequence>MKLSEHPGWAAIAAIFGSPRFSAVLATTAIGSALSVHLIKATMGWAGLVGILSTLVAFAAVSLVARRKDLDWHGVLPLSLVVFLGWCAITIVWSRYQPSSITGVIYQLTFSFLALYVALVRDLIQIVRAVGDVMRVLLTASLALEILSGLLLDVPIVFLRIQGNLDEGGPLQGIFGSRNMLGFIALIALVTFLVERNTRSVPRGLSRYSIVLAVVLLLGSRSPISLGVAGIVLVAAVAVLALRRARPELRRSLQIGMLVILVIGTVSAYFVRTRILAIVGARSEFTYRLEIWNQLSSLIDYNQLEGWGWVGLWRPNVSPFFALDFVGNRQHTSGLNAFIDVYFQLGLIGLAIFVGMAGLALVRSWILATSKKSVIYMWPALILIVLLVTSAAESVILVEYGWMFFVMCMVKAAHSLSWRQGLALKPPTVELPRARG</sequence>
<name>A0A1T4XW70_9MICO</name>
<feature type="transmembrane region" description="Helical" evidence="5">
    <location>
        <begin position="224"/>
        <end position="242"/>
    </location>
</feature>
<reference evidence="8" key="1">
    <citation type="submission" date="2017-02" db="EMBL/GenBank/DDBJ databases">
        <authorList>
            <person name="Varghese N."/>
            <person name="Submissions S."/>
        </authorList>
    </citation>
    <scope>NUCLEOTIDE SEQUENCE [LARGE SCALE GENOMIC DNA]</scope>
    <source>
        <strain evidence="8">VKM Ac-2052</strain>
    </source>
</reference>
<dbReference type="RefSeq" id="WP_244893220.1">
    <property type="nucleotide sequence ID" value="NZ_FUYG01000004.1"/>
</dbReference>
<dbReference type="Pfam" id="PF04932">
    <property type="entry name" value="Wzy_C"/>
    <property type="match status" value="1"/>
</dbReference>
<feature type="transmembrane region" description="Helical" evidence="5">
    <location>
        <begin position="173"/>
        <end position="194"/>
    </location>
</feature>
<feature type="transmembrane region" description="Helical" evidence="5">
    <location>
        <begin position="341"/>
        <end position="362"/>
    </location>
</feature>
<feature type="transmembrane region" description="Helical" evidence="5">
    <location>
        <begin position="45"/>
        <end position="65"/>
    </location>
</feature>
<feature type="transmembrane region" description="Helical" evidence="5">
    <location>
        <begin position="21"/>
        <end position="39"/>
    </location>
</feature>
<keyword evidence="4 5" id="KW-0472">Membrane</keyword>
<dbReference type="AlphaFoldDB" id="A0A1T4XW70"/>